<sequence length="61" mass="7075">MKFPLKKIFDYRLSRARCKIENTFGILTAKFRIFLTTIGIILKSIDKGVMACCVLHNFFTT</sequence>
<protein>
    <recommendedName>
        <fullName evidence="3">DDE Tnp4 domain-containing protein</fullName>
    </recommendedName>
</protein>
<gene>
    <name evidence="4" type="ORF">NQ314_015263</name>
</gene>
<comment type="caution">
    <text evidence="4">The sequence shown here is derived from an EMBL/GenBank/DDBJ whole genome shotgun (WGS) entry which is preliminary data.</text>
</comment>
<keyword evidence="5" id="KW-1185">Reference proteome</keyword>
<evidence type="ECO:0000256" key="2">
    <source>
        <dbReference type="ARBA" id="ARBA00022723"/>
    </source>
</evidence>
<evidence type="ECO:0000313" key="4">
    <source>
        <dbReference type="EMBL" id="KAJ8931807.1"/>
    </source>
</evidence>
<comment type="cofactor">
    <cofactor evidence="1">
        <name>a divalent metal cation</name>
        <dbReference type="ChEBI" id="CHEBI:60240"/>
    </cofactor>
</comment>
<dbReference type="Pfam" id="PF13359">
    <property type="entry name" value="DDE_Tnp_4"/>
    <property type="match status" value="1"/>
</dbReference>
<dbReference type="GO" id="GO:0046872">
    <property type="term" value="F:metal ion binding"/>
    <property type="evidence" value="ECO:0007669"/>
    <property type="project" value="UniProtKB-KW"/>
</dbReference>
<dbReference type="EMBL" id="JANEYF010004227">
    <property type="protein sequence ID" value="KAJ8931807.1"/>
    <property type="molecule type" value="Genomic_DNA"/>
</dbReference>
<feature type="domain" description="DDE Tnp4" evidence="3">
    <location>
        <begin position="7"/>
        <end position="57"/>
    </location>
</feature>
<evidence type="ECO:0000256" key="1">
    <source>
        <dbReference type="ARBA" id="ARBA00001968"/>
    </source>
</evidence>
<dbReference type="InterPro" id="IPR027806">
    <property type="entry name" value="HARBI1_dom"/>
</dbReference>
<evidence type="ECO:0000313" key="5">
    <source>
        <dbReference type="Proteomes" id="UP001162156"/>
    </source>
</evidence>
<keyword evidence="2" id="KW-0479">Metal-binding</keyword>
<dbReference type="Proteomes" id="UP001162156">
    <property type="component" value="Unassembled WGS sequence"/>
</dbReference>
<accession>A0AAV8WZV0</accession>
<evidence type="ECO:0000259" key="3">
    <source>
        <dbReference type="Pfam" id="PF13359"/>
    </source>
</evidence>
<proteinExistence type="predicted"/>
<reference evidence="4" key="1">
    <citation type="journal article" date="2023" name="Insect Mol. Biol.">
        <title>Genome sequencing provides insights into the evolution of gene families encoding plant cell wall-degrading enzymes in longhorned beetles.</title>
        <authorList>
            <person name="Shin N.R."/>
            <person name="Okamura Y."/>
            <person name="Kirsch R."/>
            <person name="Pauchet Y."/>
        </authorList>
    </citation>
    <scope>NUCLEOTIDE SEQUENCE</scope>
    <source>
        <strain evidence="4">RBIC_L_NR</strain>
    </source>
</reference>
<name>A0AAV8WZV0_9CUCU</name>
<dbReference type="AlphaFoldDB" id="A0AAV8WZV0"/>
<organism evidence="4 5">
    <name type="scientific">Rhamnusium bicolor</name>
    <dbReference type="NCBI Taxonomy" id="1586634"/>
    <lineage>
        <taxon>Eukaryota</taxon>
        <taxon>Metazoa</taxon>
        <taxon>Ecdysozoa</taxon>
        <taxon>Arthropoda</taxon>
        <taxon>Hexapoda</taxon>
        <taxon>Insecta</taxon>
        <taxon>Pterygota</taxon>
        <taxon>Neoptera</taxon>
        <taxon>Endopterygota</taxon>
        <taxon>Coleoptera</taxon>
        <taxon>Polyphaga</taxon>
        <taxon>Cucujiformia</taxon>
        <taxon>Chrysomeloidea</taxon>
        <taxon>Cerambycidae</taxon>
        <taxon>Lepturinae</taxon>
        <taxon>Rhagiini</taxon>
        <taxon>Rhamnusium</taxon>
    </lineage>
</organism>